<dbReference type="InterPro" id="IPR050725">
    <property type="entry name" value="CysQ/Inositol_MonoPase"/>
</dbReference>
<dbReference type="InterPro" id="IPR000760">
    <property type="entry name" value="Inositol_monophosphatase-like"/>
</dbReference>
<evidence type="ECO:0000313" key="4">
    <source>
        <dbReference type="EMBL" id="ETO35005.1"/>
    </source>
</evidence>
<accession>X6P904</accession>
<dbReference type="Gene3D" id="3.30.540.10">
    <property type="entry name" value="Fructose-1,6-Bisphosphatase, subunit A, domain 1"/>
    <property type="match status" value="1"/>
</dbReference>
<evidence type="ECO:0000256" key="2">
    <source>
        <dbReference type="ARBA" id="ARBA00012633"/>
    </source>
</evidence>
<dbReference type="GO" id="GO:0046872">
    <property type="term" value="F:metal ion binding"/>
    <property type="evidence" value="ECO:0007669"/>
    <property type="project" value="UniProtKB-KW"/>
</dbReference>
<keyword evidence="3" id="KW-0460">Magnesium</keyword>
<feature type="binding site" evidence="3">
    <location>
        <position position="6"/>
    </location>
    <ligand>
        <name>Mg(2+)</name>
        <dbReference type="ChEBI" id="CHEBI:18420"/>
        <label>1</label>
        <note>catalytic</note>
    </ligand>
</feature>
<comment type="cofactor">
    <cofactor evidence="3">
        <name>Mg(2+)</name>
        <dbReference type="ChEBI" id="CHEBI:18420"/>
    </cofactor>
</comment>
<comment type="caution">
    <text evidence="4">The sequence shown here is derived from an EMBL/GenBank/DDBJ whole genome shotgun (WGS) entry which is preliminary data.</text>
</comment>
<dbReference type="EC" id="3.1.3.7" evidence="2"/>
<dbReference type="PANTHER" id="PTHR43028">
    <property type="entry name" value="3'(2'),5'-BISPHOSPHATE NUCLEOTIDASE 1"/>
    <property type="match status" value="1"/>
</dbReference>
<dbReference type="Proteomes" id="UP000023152">
    <property type="component" value="Unassembled WGS sequence"/>
</dbReference>
<evidence type="ECO:0000256" key="3">
    <source>
        <dbReference type="PIRSR" id="PIRSR600760-2"/>
    </source>
</evidence>
<feature type="non-terminal residue" evidence="4">
    <location>
        <position position="1"/>
    </location>
</feature>
<dbReference type="EMBL" id="ASPP01002043">
    <property type="protein sequence ID" value="ETO35005.1"/>
    <property type="molecule type" value="Genomic_DNA"/>
</dbReference>
<comment type="similarity">
    <text evidence="1">Belongs to the inositol monophosphatase superfamily.</text>
</comment>
<dbReference type="PANTHER" id="PTHR43028:SF5">
    <property type="entry name" value="3'(2'),5'-BISPHOSPHATE NUCLEOTIDASE 1"/>
    <property type="match status" value="1"/>
</dbReference>
<feature type="binding site" evidence="3">
    <location>
        <position position="4"/>
    </location>
    <ligand>
        <name>Mg(2+)</name>
        <dbReference type="ChEBI" id="CHEBI:18420"/>
        <label>1</label>
        <note>catalytic</note>
    </ligand>
</feature>
<dbReference type="SUPFAM" id="SSF56655">
    <property type="entry name" value="Carbohydrate phosphatase"/>
    <property type="match status" value="1"/>
</dbReference>
<keyword evidence="3" id="KW-0479">Metal-binding</keyword>
<dbReference type="Pfam" id="PF00459">
    <property type="entry name" value="Inositol_P"/>
    <property type="match status" value="1"/>
</dbReference>
<dbReference type="OrthoDB" id="10254945at2759"/>
<evidence type="ECO:0000313" key="5">
    <source>
        <dbReference type="Proteomes" id="UP000023152"/>
    </source>
</evidence>
<protein>
    <recommendedName>
        <fullName evidence="2">3'(2'),5'-bisphosphate nucleotidase</fullName>
        <ecNumber evidence="2">3.1.3.7</ecNumber>
    </recommendedName>
</protein>
<sequence>KKKDPLDGEREFYRQHDARPQMVATSIGIAYEGEPIVAVIGRPFNPQEENRVTWGIVKVGVFGFDNTTRPFEKRDRKAQIVAVPRSDVNDIWRDYILKSDVGPYQTCAGEALFRSFGGEVTKPDNTRYNYGKQALVHNPEGFVATIFGKEAHDNTCHPSLDTQQVDLMVIGATGFTGTLATRYIIEKYGKDKNYTFGEFCVCVCMCGARGGFPILEKKKKKKGGVRELL</sequence>
<reference evidence="4 5" key="1">
    <citation type="journal article" date="2013" name="Curr. Biol.">
        <title>The Genome of the Foraminiferan Reticulomyxa filosa.</title>
        <authorList>
            <person name="Glockner G."/>
            <person name="Hulsmann N."/>
            <person name="Schleicher M."/>
            <person name="Noegel A.A."/>
            <person name="Eichinger L."/>
            <person name="Gallinger C."/>
            <person name="Pawlowski J."/>
            <person name="Sierra R."/>
            <person name="Euteneuer U."/>
            <person name="Pillet L."/>
            <person name="Moustafa A."/>
            <person name="Platzer M."/>
            <person name="Groth M."/>
            <person name="Szafranski K."/>
            <person name="Schliwa M."/>
        </authorList>
    </citation>
    <scope>NUCLEOTIDE SEQUENCE [LARGE SCALE GENOMIC DNA]</scope>
</reference>
<keyword evidence="5" id="KW-1185">Reference proteome</keyword>
<evidence type="ECO:0000256" key="1">
    <source>
        <dbReference type="ARBA" id="ARBA00009759"/>
    </source>
</evidence>
<name>X6P904_RETFI</name>
<feature type="binding site" evidence="3">
    <location>
        <position position="7"/>
    </location>
    <ligand>
        <name>Mg(2+)</name>
        <dbReference type="ChEBI" id="CHEBI:18420"/>
        <label>1</label>
        <note>catalytic</note>
    </ligand>
</feature>
<organism evidence="4 5">
    <name type="scientific">Reticulomyxa filosa</name>
    <dbReference type="NCBI Taxonomy" id="46433"/>
    <lineage>
        <taxon>Eukaryota</taxon>
        <taxon>Sar</taxon>
        <taxon>Rhizaria</taxon>
        <taxon>Retaria</taxon>
        <taxon>Foraminifera</taxon>
        <taxon>Monothalamids</taxon>
        <taxon>Reticulomyxidae</taxon>
        <taxon>Reticulomyxa</taxon>
    </lineage>
</organism>
<dbReference type="AlphaFoldDB" id="X6P904"/>
<gene>
    <name evidence="4" type="ORF">RFI_02070</name>
</gene>
<dbReference type="Gene3D" id="3.40.190.80">
    <property type="match status" value="1"/>
</dbReference>
<dbReference type="GO" id="GO:0008441">
    <property type="term" value="F:3'(2'),5'-bisphosphate nucleotidase activity"/>
    <property type="evidence" value="ECO:0007669"/>
    <property type="project" value="UniProtKB-EC"/>
</dbReference>
<proteinExistence type="inferred from homology"/>